<evidence type="ECO:0000256" key="3">
    <source>
        <dbReference type="ARBA" id="ARBA00022692"/>
    </source>
</evidence>
<feature type="transmembrane region" description="Helical" evidence="6">
    <location>
        <begin position="22"/>
        <end position="45"/>
    </location>
</feature>
<evidence type="ECO:0000256" key="2">
    <source>
        <dbReference type="ARBA" id="ARBA00022475"/>
    </source>
</evidence>
<dbReference type="PANTHER" id="PTHR30086">
    <property type="entry name" value="ARGININE EXPORTER PROTEIN ARGO"/>
    <property type="match status" value="1"/>
</dbReference>
<evidence type="ECO:0000256" key="1">
    <source>
        <dbReference type="ARBA" id="ARBA00004651"/>
    </source>
</evidence>
<keyword evidence="2" id="KW-1003">Cell membrane</keyword>
<evidence type="ECO:0000256" key="6">
    <source>
        <dbReference type="SAM" id="Phobius"/>
    </source>
</evidence>
<name>A0A7W4IVP6_9PROT</name>
<evidence type="ECO:0000313" key="8">
    <source>
        <dbReference type="Proteomes" id="UP000559860"/>
    </source>
</evidence>
<dbReference type="AlphaFoldDB" id="A0A7W4IVP6"/>
<feature type="transmembrane region" description="Helical" evidence="6">
    <location>
        <begin position="103"/>
        <end position="124"/>
    </location>
</feature>
<evidence type="ECO:0000256" key="5">
    <source>
        <dbReference type="ARBA" id="ARBA00023136"/>
    </source>
</evidence>
<evidence type="ECO:0000313" key="7">
    <source>
        <dbReference type="EMBL" id="MBB2169911.1"/>
    </source>
</evidence>
<dbReference type="Pfam" id="PF01810">
    <property type="entry name" value="LysE"/>
    <property type="match status" value="1"/>
</dbReference>
<keyword evidence="8" id="KW-1185">Reference proteome</keyword>
<feature type="transmembrane region" description="Helical" evidence="6">
    <location>
        <begin position="51"/>
        <end position="69"/>
    </location>
</feature>
<dbReference type="PANTHER" id="PTHR30086:SF19">
    <property type="entry name" value="THREONINE EFFLUX PROTEIN"/>
    <property type="match status" value="1"/>
</dbReference>
<dbReference type="GO" id="GO:0005886">
    <property type="term" value="C:plasma membrane"/>
    <property type="evidence" value="ECO:0007669"/>
    <property type="project" value="UniProtKB-SubCell"/>
</dbReference>
<keyword evidence="4 6" id="KW-1133">Transmembrane helix</keyword>
<keyword evidence="5 6" id="KW-0472">Membrane</keyword>
<proteinExistence type="predicted"/>
<gene>
    <name evidence="7" type="ORF">HLH36_16425</name>
</gene>
<dbReference type="InterPro" id="IPR001123">
    <property type="entry name" value="LeuE-type"/>
</dbReference>
<organism evidence="7 8">
    <name type="scientific">Gluconacetobacter aggeris</name>
    <dbReference type="NCBI Taxonomy" id="1286186"/>
    <lineage>
        <taxon>Bacteria</taxon>
        <taxon>Pseudomonadati</taxon>
        <taxon>Pseudomonadota</taxon>
        <taxon>Alphaproteobacteria</taxon>
        <taxon>Acetobacterales</taxon>
        <taxon>Acetobacteraceae</taxon>
        <taxon>Gluconacetobacter</taxon>
    </lineage>
</organism>
<dbReference type="Proteomes" id="UP000559860">
    <property type="component" value="Unassembled WGS sequence"/>
</dbReference>
<comment type="subcellular location">
    <subcellularLocation>
        <location evidence="1">Cell membrane</location>
        <topology evidence="1">Multi-pass membrane protein</topology>
    </subcellularLocation>
</comment>
<keyword evidence="3 6" id="KW-0812">Transmembrane</keyword>
<dbReference type="GO" id="GO:0015171">
    <property type="term" value="F:amino acid transmembrane transporter activity"/>
    <property type="evidence" value="ECO:0007669"/>
    <property type="project" value="TreeGrafter"/>
</dbReference>
<dbReference type="EMBL" id="JABEQD010000014">
    <property type="protein sequence ID" value="MBB2169911.1"/>
    <property type="molecule type" value="Genomic_DNA"/>
</dbReference>
<accession>A0A7W4IVP6</accession>
<sequence>MIVPGLDFLLVTRLAMMKGRMAALRATLGIATGVAAWGLAGFFGIRALFIASPWLYTLLKVGGGLYLFIQGARLFAGSWKHAPAEGQPANPAFATTRAFRMGLLTNLANPKAPIFVSSLFAAALPQHASIGLGLTCVGTMFVIAVAWFSLVATVLSLRHVSRAFLRLRHWIDRASGLAFMALGIRFATERTAG</sequence>
<reference evidence="7 8" key="1">
    <citation type="submission" date="2020-04" db="EMBL/GenBank/DDBJ databases">
        <title>Description of novel Gluconacetobacter.</title>
        <authorList>
            <person name="Sombolestani A."/>
        </authorList>
    </citation>
    <scope>NUCLEOTIDE SEQUENCE [LARGE SCALE GENOMIC DNA]</scope>
    <source>
        <strain evidence="7 8">LMG 27801</strain>
    </source>
</reference>
<protein>
    <submittedName>
        <fullName evidence="7">LysE family transporter</fullName>
    </submittedName>
</protein>
<evidence type="ECO:0000256" key="4">
    <source>
        <dbReference type="ARBA" id="ARBA00022989"/>
    </source>
</evidence>
<comment type="caution">
    <text evidence="7">The sequence shown here is derived from an EMBL/GenBank/DDBJ whole genome shotgun (WGS) entry which is preliminary data.</text>
</comment>
<feature type="transmembrane region" description="Helical" evidence="6">
    <location>
        <begin position="130"/>
        <end position="158"/>
    </location>
</feature>